<evidence type="ECO:0000313" key="3">
    <source>
        <dbReference type="Proteomes" id="UP000789396"/>
    </source>
</evidence>
<dbReference type="GO" id="GO:0000329">
    <property type="term" value="C:fungal-type vacuole membrane"/>
    <property type="evidence" value="ECO:0007669"/>
    <property type="project" value="InterPro"/>
</dbReference>
<dbReference type="GO" id="GO:0042144">
    <property type="term" value="P:vacuole fusion, non-autophagic"/>
    <property type="evidence" value="ECO:0007669"/>
    <property type="project" value="InterPro"/>
</dbReference>
<feature type="non-terminal residue" evidence="2">
    <location>
        <position position="1"/>
    </location>
</feature>
<evidence type="ECO:0000313" key="2">
    <source>
        <dbReference type="EMBL" id="CAG8754145.1"/>
    </source>
</evidence>
<dbReference type="PANTHER" id="PTHR38407:SF1">
    <property type="entry name" value="PROTEIN IVY1"/>
    <property type="match status" value="1"/>
</dbReference>
<feature type="region of interest" description="Disordered" evidence="1">
    <location>
        <begin position="229"/>
        <end position="269"/>
    </location>
</feature>
<comment type="caution">
    <text evidence="2">The sequence shown here is derived from an EMBL/GenBank/DDBJ whole genome shotgun (WGS) entry which is preliminary data.</text>
</comment>
<dbReference type="GO" id="GO:0005543">
    <property type="term" value="F:phospholipid binding"/>
    <property type="evidence" value="ECO:0007669"/>
    <property type="project" value="InterPro"/>
</dbReference>
<dbReference type="EMBL" id="CAJVPZ010037700">
    <property type="protein sequence ID" value="CAG8754145.1"/>
    <property type="molecule type" value="Genomic_DNA"/>
</dbReference>
<proteinExistence type="predicted"/>
<evidence type="ECO:0000256" key="1">
    <source>
        <dbReference type="SAM" id="MobiDB-lite"/>
    </source>
</evidence>
<keyword evidence="3" id="KW-1185">Reference proteome</keyword>
<dbReference type="InterPro" id="IPR027267">
    <property type="entry name" value="AH/BAR_dom_sf"/>
</dbReference>
<name>A0A9N9IYR8_9GLOM</name>
<organism evidence="2 3">
    <name type="scientific">Racocetra fulgida</name>
    <dbReference type="NCBI Taxonomy" id="60492"/>
    <lineage>
        <taxon>Eukaryota</taxon>
        <taxon>Fungi</taxon>
        <taxon>Fungi incertae sedis</taxon>
        <taxon>Mucoromycota</taxon>
        <taxon>Glomeromycotina</taxon>
        <taxon>Glomeromycetes</taxon>
        <taxon>Diversisporales</taxon>
        <taxon>Gigasporaceae</taxon>
        <taxon>Racocetra</taxon>
    </lineage>
</organism>
<accession>A0A9N9IYR8</accession>
<dbReference type="Gene3D" id="1.20.1270.60">
    <property type="entry name" value="Arfaptin homology (AH) domain/BAR domain"/>
    <property type="match status" value="1"/>
</dbReference>
<feature type="compositionally biased region" description="Acidic residues" evidence="1">
    <location>
        <begin position="159"/>
        <end position="170"/>
    </location>
</feature>
<dbReference type="InterPro" id="IPR037470">
    <property type="entry name" value="IVY1"/>
</dbReference>
<dbReference type="AlphaFoldDB" id="A0A9N9IYR8"/>
<gene>
    <name evidence="2" type="ORF">RFULGI_LOCUS13823</name>
</gene>
<protein>
    <submittedName>
        <fullName evidence="2">7135_t:CDS:1</fullName>
    </submittedName>
</protein>
<feature type="region of interest" description="Disordered" evidence="1">
    <location>
        <begin position="143"/>
        <end position="190"/>
    </location>
</feature>
<dbReference type="Proteomes" id="UP000789396">
    <property type="component" value="Unassembled WGS sequence"/>
</dbReference>
<dbReference type="OrthoDB" id="5594612at2759"/>
<reference evidence="2" key="1">
    <citation type="submission" date="2021-06" db="EMBL/GenBank/DDBJ databases">
        <authorList>
            <person name="Kallberg Y."/>
            <person name="Tangrot J."/>
            <person name="Rosling A."/>
        </authorList>
    </citation>
    <scope>NUCLEOTIDE SEQUENCE</scope>
    <source>
        <strain evidence="2">IN212</strain>
    </source>
</reference>
<dbReference type="PANTHER" id="PTHR38407">
    <property type="entry name" value="PROTEIN IVY1"/>
    <property type="match status" value="1"/>
</dbReference>
<sequence length="269" mass="30727">IPLLENLDVHKATVLASEESYDKSLTEMSKRIKETEAENLRCGRKRQRVEDLDRLKTDYYRQTLDTEQNNLNFILSKVSTVVRAEVDIYERISSKGVADPILEENANEPSEIFTVLPPIPIANPITEFSSATASLITDMSVEDNYSKGDQQPLTKKLDEQDDLNNEDEIPRDESLDNENPHGEENEQFNIWSDKPLLGRYFNPSLNSTFKISDDAEILHDKEFTYEAEDCGSEGEFVNNYPKRENTNDTQNLEFSRTDDESTLSNTNSA</sequence>
<feature type="compositionally biased region" description="Basic and acidic residues" evidence="1">
    <location>
        <begin position="171"/>
        <end position="184"/>
    </location>
</feature>